<feature type="signal peptide" evidence="2">
    <location>
        <begin position="1"/>
        <end position="19"/>
    </location>
</feature>
<gene>
    <name evidence="4" type="ORF">H7B90_02675</name>
</gene>
<dbReference type="Gene3D" id="3.40.190.10">
    <property type="entry name" value="Periplasmic binding protein-like II"/>
    <property type="match status" value="2"/>
</dbReference>
<dbReference type="RefSeq" id="WP_185134314.1">
    <property type="nucleotide sequence ID" value="NZ_JACJVR010000005.1"/>
</dbReference>
<comment type="caution">
    <text evidence="4">The sequence shown here is derived from an EMBL/GenBank/DDBJ whole genome shotgun (WGS) entry which is preliminary data.</text>
</comment>
<dbReference type="InterPro" id="IPR022627">
    <property type="entry name" value="DUF3502"/>
</dbReference>
<dbReference type="Pfam" id="PF01547">
    <property type="entry name" value="SBP_bac_1"/>
    <property type="match status" value="1"/>
</dbReference>
<keyword evidence="5" id="KW-1185">Reference proteome</keyword>
<organism evidence="4 5">
    <name type="scientific">Cohnella xylanilytica</name>
    <dbReference type="NCBI Taxonomy" id="557555"/>
    <lineage>
        <taxon>Bacteria</taxon>
        <taxon>Bacillati</taxon>
        <taxon>Bacillota</taxon>
        <taxon>Bacilli</taxon>
        <taxon>Bacillales</taxon>
        <taxon>Paenibacillaceae</taxon>
        <taxon>Cohnella</taxon>
    </lineage>
</organism>
<proteinExistence type="predicted"/>
<keyword evidence="2" id="KW-0732">Signal</keyword>
<evidence type="ECO:0000259" key="3">
    <source>
        <dbReference type="Pfam" id="PF12010"/>
    </source>
</evidence>
<reference evidence="4 5" key="1">
    <citation type="submission" date="2020-08" db="EMBL/GenBank/DDBJ databases">
        <title>Cohnella phylogeny.</title>
        <authorList>
            <person name="Dunlap C."/>
        </authorList>
    </citation>
    <scope>NUCLEOTIDE SEQUENCE [LARGE SCALE GENOMIC DNA]</scope>
    <source>
        <strain evidence="4 5">DSM 25239</strain>
    </source>
</reference>
<dbReference type="PANTHER" id="PTHR43649">
    <property type="entry name" value="ARABINOSE-BINDING PROTEIN-RELATED"/>
    <property type="match status" value="1"/>
</dbReference>
<feature type="domain" description="DUF3502" evidence="3">
    <location>
        <begin position="465"/>
        <end position="532"/>
    </location>
</feature>
<feature type="region of interest" description="Disordered" evidence="1">
    <location>
        <begin position="26"/>
        <end position="66"/>
    </location>
</feature>
<dbReference type="AlphaFoldDB" id="A0A841TQ66"/>
<evidence type="ECO:0000313" key="4">
    <source>
        <dbReference type="EMBL" id="MBB6690295.1"/>
    </source>
</evidence>
<dbReference type="InterPro" id="IPR050490">
    <property type="entry name" value="Bact_solute-bd_prot1"/>
</dbReference>
<dbReference type="PROSITE" id="PS51257">
    <property type="entry name" value="PROKAR_LIPOPROTEIN"/>
    <property type="match status" value="1"/>
</dbReference>
<evidence type="ECO:0000256" key="2">
    <source>
        <dbReference type="SAM" id="SignalP"/>
    </source>
</evidence>
<dbReference type="Pfam" id="PF12010">
    <property type="entry name" value="DUF3502"/>
    <property type="match status" value="1"/>
</dbReference>
<dbReference type="InterPro" id="IPR006059">
    <property type="entry name" value="SBP"/>
</dbReference>
<accession>A0A841TQ66</accession>
<sequence>MHKPQKTVSLLLTVLLVGAALSGCSGSGDKNDGEASQGASPSASAKPSESASASPEASGSASPSGLDTSKHVELQFYMLGDAPKDLGIIQAEINKMAESELNATVKFNYTSWTDWDQKYKLLLSSGQPIDLIFTADWTQYQAYAKKGAFLPLDELLPKASPKLQAFVPQDMWDAVKIDGKIYTVPATFKEYVTNGFVYREDLREKYNLPVPKDIASFEAYLDGIKKNEPDMQPLSMNSDVKTNLMDVFREINDDTVGGPLPYGIGIKYNKPTEVYSYWGSDEMKADLTVIQRWQQKGFFAKNVLNVKDTMQAPIVSGKAAAMLGDNPNRFNDTQLKMQSSHPDWKLGYYPFPLTRGFATPVHPIHNGFAIPKSSKNPERALAFYEKMVTDKRYNQLTQYGIEGKNYTVKDGYYKMIGDSTSNGFGREGMNGWAWRNPEFMLFDKSFDGVKEIFAELDKIQKPDIFTGFAEDYTPYQAERAALEQVEKQYFYPLYAGLVKNVDEGMKTAMDKAKQAGLEKVQEGYKKQWLEYTAANGIQ</sequence>
<feature type="compositionally biased region" description="Low complexity" evidence="1">
    <location>
        <begin position="34"/>
        <end position="65"/>
    </location>
</feature>
<dbReference type="PANTHER" id="PTHR43649:SF17">
    <property type="entry name" value="ABC TRANSPORTER SOLUTE BINDING PROTEIN-SUGAR TRANSPORT"/>
    <property type="match status" value="1"/>
</dbReference>
<name>A0A841TQ66_9BACL</name>
<feature type="chain" id="PRO_5039013869" evidence="2">
    <location>
        <begin position="20"/>
        <end position="538"/>
    </location>
</feature>
<evidence type="ECO:0000256" key="1">
    <source>
        <dbReference type="SAM" id="MobiDB-lite"/>
    </source>
</evidence>
<dbReference type="EMBL" id="JACJVR010000005">
    <property type="protein sequence ID" value="MBB6690295.1"/>
    <property type="molecule type" value="Genomic_DNA"/>
</dbReference>
<dbReference type="SUPFAM" id="SSF53850">
    <property type="entry name" value="Periplasmic binding protein-like II"/>
    <property type="match status" value="1"/>
</dbReference>
<evidence type="ECO:0000313" key="5">
    <source>
        <dbReference type="Proteomes" id="UP000553776"/>
    </source>
</evidence>
<dbReference type="Proteomes" id="UP000553776">
    <property type="component" value="Unassembled WGS sequence"/>
</dbReference>
<protein>
    <submittedName>
        <fullName evidence="4">Extracellular solute-binding protein</fullName>
    </submittedName>
</protein>